<dbReference type="Proteomes" id="UP000311469">
    <property type="component" value="Chromosome cSF1"/>
</dbReference>
<reference evidence="1 2" key="1">
    <citation type="submission" date="2019-06" db="EMBL/GenBank/DDBJ databases">
        <title>Genome organization and adaptive potential of archetypical organophosphate degarding Sphingobium fuliginis ATCC 27551.</title>
        <authorList>
            <person name="Sarwar A."/>
            <person name="Parthasarathy S."/>
            <person name="Singh C."/>
            <person name="Siddavattam D."/>
        </authorList>
    </citation>
    <scope>NUCLEOTIDE SEQUENCE [LARGE SCALE GENOMIC DNA]</scope>
    <source>
        <strain evidence="1 2">ATCC 27551</strain>
    </source>
</reference>
<dbReference type="KEGG" id="sufl:FIL70_07525"/>
<dbReference type="AlphaFoldDB" id="A0A5B8CCQ2"/>
<proteinExistence type="predicted"/>
<evidence type="ECO:0000313" key="1">
    <source>
        <dbReference type="EMBL" id="QDC37093.1"/>
    </source>
</evidence>
<dbReference type="Pfam" id="PF09979">
    <property type="entry name" value="DUF2213"/>
    <property type="match status" value="1"/>
</dbReference>
<accession>A0A5B8CCQ2</accession>
<dbReference type="RefSeq" id="WP_140041934.1">
    <property type="nucleotide sequence ID" value="NZ_CP041016.1"/>
</dbReference>
<dbReference type="EMBL" id="CP041016">
    <property type="protein sequence ID" value="QDC37093.1"/>
    <property type="molecule type" value="Genomic_DNA"/>
</dbReference>
<organism evidence="1 2">
    <name type="scientific">Sphingobium fuliginis ATCC 27551</name>
    <dbReference type="NCBI Taxonomy" id="1208342"/>
    <lineage>
        <taxon>Bacteria</taxon>
        <taxon>Pseudomonadati</taxon>
        <taxon>Pseudomonadota</taxon>
        <taxon>Alphaproteobacteria</taxon>
        <taxon>Sphingomonadales</taxon>
        <taxon>Sphingomonadaceae</taxon>
        <taxon>Sphingobium</taxon>
    </lineage>
</organism>
<dbReference type="PIRSF" id="PIRSF029215">
    <property type="entry name" value="UCP029215"/>
    <property type="match status" value="1"/>
</dbReference>
<evidence type="ECO:0000313" key="2">
    <source>
        <dbReference type="Proteomes" id="UP000311469"/>
    </source>
</evidence>
<sequence length="371" mass="38795">MLFADALTLDAPRRTADGYMAVRAKAARTGTYQYLGSEIDPQNAHGLRDAGLVHVLRDDAAVFDSKSAHSFIGKPITDNHPSVAVNAANWRDHARGVVMGAMRDGEYLAFDLLLTDGDTINAVDAGKRELSNGYAADLQFGDFTGPGGVKCVAKQISITGNHVAIVDKGRAGASCAITDSVAMCDANPAAVAAFTPPHGDKPMKTLTIDGLRVPNVSDEAEAAILKLQADGAKLTTDLATSQASVAALTTSVATKDAEIATLKQQVADAAMTPAKLRDAAKAYALTCDKAKALGVQFAQDADEATIKRAVVDAKLGDRAKGWTDDQVSISFDTLTVDAKPADPLRTALTDGLRQPVNDAAVVSTLRAARYS</sequence>
<gene>
    <name evidence="1" type="ORF">FIL70_07525</name>
</gene>
<name>A0A5B8CCQ2_SPHSA</name>
<dbReference type="InterPro" id="IPR016913">
    <property type="entry name" value="UCP029215"/>
</dbReference>
<protein>
    <submittedName>
        <fullName evidence="1">DUF2213 domain-containing protein</fullName>
    </submittedName>
</protein>